<dbReference type="GeneID" id="27361015"/>
<feature type="compositionally biased region" description="Low complexity" evidence="1">
    <location>
        <begin position="59"/>
        <end position="87"/>
    </location>
</feature>
<dbReference type="AlphaFoldDB" id="A0A0D2D7M6"/>
<proteinExistence type="predicted"/>
<feature type="compositionally biased region" description="Basic residues" evidence="1">
    <location>
        <begin position="31"/>
        <end position="47"/>
    </location>
</feature>
<organism evidence="2 3">
    <name type="scientific">Exophiala oligosperma</name>
    <dbReference type="NCBI Taxonomy" id="215243"/>
    <lineage>
        <taxon>Eukaryota</taxon>
        <taxon>Fungi</taxon>
        <taxon>Dikarya</taxon>
        <taxon>Ascomycota</taxon>
        <taxon>Pezizomycotina</taxon>
        <taxon>Eurotiomycetes</taxon>
        <taxon>Chaetothyriomycetidae</taxon>
        <taxon>Chaetothyriales</taxon>
        <taxon>Herpotrichiellaceae</taxon>
        <taxon>Exophiala</taxon>
    </lineage>
</organism>
<dbReference type="Proteomes" id="UP000053342">
    <property type="component" value="Unassembled WGS sequence"/>
</dbReference>
<feature type="compositionally biased region" description="Basic and acidic residues" evidence="1">
    <location>
        <begin position="1"/>
        <end position="11"/>
    </location>
</feature>
<evidence type="ECO:0000313" key="3">
    <source>
        <dbReference type="Proteomes" id="UP000053342"/>
    </source>
</evidence>
<accession>A0A0D2D7M6</accession>
<dbReference type="OrthoDB" id="4897532at2759"/>
<dbReference type="RefSeq" id="XP_016259354.1">
    <property type="nucleotide sequence ID" value="XM_016410332.1"/>
</dbReference>
<reference evidence="2 3" key="1">
    <citation type="submission" date="2015-01" db="EMBL/GenBank/DDBJ databases">
        <title>The Genome Sequence of Exophiala oligosperma CBS72588.</title>
        <authorList>
            <consortium name="The Broad Institute Genomics Platform"/>
            <person name="Cuomo C."/>
            <person name="de Hoog S."/>
            <person name="Gorbushina A."/>
            <person name="Stielow B."/>
            <person name="Teixiera M."/>
            <person name="Abouelleil A."/>
            <person name="Chapman S.B."/>
            <person name="Priest M."/>
            <person name="Young S.K."/>
            <person name="Wortman J."/>
            <person name="Nusbaum C."/>
            <person name="Birren B."/>
        </authorList>
    </citation>
    <scope>NUCLEOTIDE SEQUENCE [LARGE SCALE GENOMIC DNA]</scope>
    <source>
        <strain evidence="2 3">CBS 72588</strain>
    </source>
</reference>
<dbReference type="VEuPathDB" id="FungiDB:PV06_08941"/>
<keyword evidence="3" id="KW-1185">Reference proteome</keyword>
<dbReference type="EMBL" id="KN847340">
    <property type="protein sequence ID" value="KIW39138.1"/>
    <property type="molecule type" value="Genomic_DNA"/>
</dbReference>
<name>A0A0D2D7M6_9EURO</name>
<sequence>MPNGKARKDSSRPPILFINSQSELLTPQARRLARRHASWWGHKKSRAKQVPNESTLNASSNTSSPDNSQTPSSSGSSSTSLRQRSPPVVGLFSPRRPTPLNCYLGSTPDAFRILPQISISSEDPGYLASLKHDMHTFFGEAFVRNTILRSGDCCESRYAGCLLLYSTYRHAVTGDGSRASLLSLKGIVIQKVNTALAKPGQATTLDNMIAVMSLGVPMVCQVTASSEDENSQSQLSVEVMSDASQRPRARVLEEKIALEYDMHYGAISKLMRMQEDPTWLVTTDGRYIFLTKVLSYAHRMLANSEVMSETWSKIIQKFELYCSKAPSQPEWLSPLYCPNVLQWRNNLDADLSPTFRRLLQSFQTWYRLYRSGEDIATHTASLRDLLRKERLNIDVSDESHTESLGRHKEVELRYEACCITISLMLEAEANGCSISEAAHLVPESQSLSHILRRTDLAHLWGRYPGLLYWVTLICHIVIKPDPEQLISTMVLAHITQTLAASDIPLPVAIQPIKELLVYP</sequence>
<gene>
    <name evidence="2" type="ORF">PV06_08941</name>
</gene>
<protein>
    <submittedName>
        <fullName evidence="2">Uncharacterized protein</fullName>
    </submittedName>
</protein>
<evidence type="ECO:0000313" key="2">
    <source>
        <dbReference type="EMBL" id="KIW39138.1"/>
    </source>
</evidence>
<evidence type="ECO:0000256" key="1">
    <source>
        <dbReference type="SAM" id="MobiDB-lite"/>
    </source>
</evidence>
<feature type="region of interest" description="Disordered" evidence="1">
    <location>
        <begin position="1"/>
        <end position="93"/>
    </location>
</feature>
<dbReference type="HOGENOM" id="CLU_524806_0_0_1"/>